<dbReference type="Pfam" id="PF00005">
    <property type="entry name" value="ABC_tran"/>
    <property type="match status" value="1"/>
</dbReference>
<feature type="transmembrane region" description="Helical" evidence="7">
    <location>
        <begin position="208"/>
        <end position="229"/>
    </location>
</feature>
<dbReference type="GO" id="GO:0005886">
    <property type="term" value="C:plasma membrane"/>
    <property type="evidence" value="ECO:0007669"/>
    <property type="project" value="UniProtKB-SubCell"/>
</dbReference>
<dbReference type="InterPro" id="IPR011527">
    <property type="entry name" value="ABC1_TM_dom"/>
</dbReference>
<evidence type="ECO:0000256" key="3">
    <source>
        <dbReference type="ARBA" id="ARBA00022741"/>
    </source>
</evidence>
<keyword evidence="3" id="KW-0547">Nucleotide-binding</keyword>
<dbReference type="SUPFAM" id="SSF52540">
    <property type="entry name" value="P-loop containing nucleoside triphosphate hydrolases"/>
    <property type="match status" value="1"/>
</dbReference>
<dbReference type="InterPro" id="IPR017871">
    <property type="entry name" value="ABC_transporter-like_CS"/>
</dbReference>
<evidence type="ECO:0000256" key="4">
    <source>
        <dbReference type="ARBA" id="ARBA00022840"/>
    </source>
</evidence>
<dbReference type="CDD" id="cd03228">
    <property type="entry name" value="ABCC_MRP_Like"/>
    <property type="match status" value="1"/>
</dbReference>
<reference evidence="10 11" key="1">
    <citation type="submission" date="2017-03" db="EMBL/GenBank/DDBJ databases">
        <title>Genome sequence of Clostridium oryzae DSM 28571.</title>
        <authorList>
            <person name="Poehlein A."/>
            <person name="Daniel R."/>
        </authorList>
    </citation>
    <scope>NUCLEOTIDE SEQUENCE [LARGE SCALE GENOMIC DNA]</scope>
    <source>
        <strain evidence="10 11">DSM 28571</strain>
    </source>
</reference>
<dbReference type="PROSITE" id="PS00211">
    <property type="entry name" value="ABC_TRANSPORTER_1"/>
    <property type="match status" value="1"/>
</dbReference>
<dbReference type="PANTHER" id="PTHR24221:SF646">
    <property type="entry name" value="HAEMOLYSIN SECRETION ATP-BINDING PROTEIN"/>
    <property type="match status" value="1"/>
</dbReference>
<feature type="domain" description="ABC transporter" evidence="8">
    <location>
        <begin position="289"/>
        <end position="527"/>
    </location>
</feature>
<dbReference type="InterPro" id="IPR027417">
    <property type="entry name" value="P-loop_NTPase"/>
</dbReference>
<dbReference type="EC" id="3.6.3.-" evidence="10"/>
<evidence type="ECO:0000256" key="5">
    <source>
        <dbReference type="ARBA" id="ARBA00022989"/>
    </source>
</evidence>
<feature type="transmembrane region" description="Helical" evidence="7">
    <location>
        <begin position="104"/>
        <end position="122"/>
    </location>
</feature>
<dbReference type="PROSITE" id="PS50893">
    <property type="entry name" value="ABC_TRANSPORTER_2"/>
    <property type="match status" value="1"/>
</dbReference>
<keyword evidence="5 7" id="KW-1133">Transmembrane helix</keyword>
<accession>A0A1V4IWX0</accession>
<dbReference type="OrthoDB" id="2328604at2"/>
<dbReference type="GO" id="GO:0016887">
    <property type="term" value="F:ATP hydrolysis activity"/>
    <property type="evidence" value="ECO:0007669"/>
    <property type="project" value="InterPro"/>
</dbReference>
<dbReference type="InterPro" id="IPR003593">
    <property type="entry name" value="AAA+_ATPase"/>
</dbReference>
<organism evidence="10 11">
    <name type="scientific">Clostridium oryzae</name>
    <dbReference type="NCBI Taxonomy" id="1450648"/>
    <lineage>
        <taxon>Bacteria</taxon>
        <taxon>Bacillati</taxon>
        <taxon>Bacillota</taxon>
        <taxon>Clostridia</taxon>
        <taxon>Eubacteriales</taxon>
        <taxon>Clostridiaceae</taxon>
        <taxon>Clostridium</taxon>
    </lineage>
</organism>
<evidence type="ECO:0000259" key="9">
    <source>
        <dbReference type="PROSITE" id="PS50929"/>
    </source>
</evidence>
<dbReference type="STRING" id="1450648.CLORY_05770"/>
<sequence>MGGIFALTIVNAYLGKIKEVHTEICVKKFDMKMSARTLTMDYELLESPKVNDIRTRIRNDNNWGAGFYSMIEQLPALLSSTVSLVVSIIVLLPLFFNSNVFSDISSLLMLIAFFIVIIFNILFSDKKTKELHRILNETGSIYGYLGYFLWNKQDYKQGKDIRIFNGQNIIKTHLDDECKEKSYWTSEITLNNSAQGFVSGLSAGLLQVIAYIFVAVRAVSGALTIGSVLKFASIIYRFSSDLSSVFSSFTEYAIAAERQQSTMEYMNISDVIFKGTLPIEKRNDNEYEIEFKNVSFKYPGSEVYALKNLNMKLKIGHRMAIVGMNGSGKTSMIKLLCRLYDPTEGIITLNGIDIKKYNYTEYMSIFSVVFQDFKLFSFNLGQNVAASVEYDCEKAVSALKKSGFDDRLSTMTKGLETALYSDFEEDGVEISGGEAQKIALARALYKDAPFIILDEPTAALDPIAEFEIYSKFNEIVGDKTAIYISHRLSSCRFCDDIAVFDEGRLIERGSHDKLIANKEGKYYELWNAQAQYYV</sequence>
<keyword evidence="2 7" id="KW-0812">Transmembrane</keyword>
<dbReference type="Gene3D" id="1.20.1560.10">
    <property type="entry name" value="ABC transporter type 1, transmembrane domain"/>
    <property type="match status" value="1"/>
</dbReference>
<dbReference type="InterPro" id="IPR036640">
    <property type="entry name" value="ABC1_TM_sf"/>
</dbReference>
<dbReference type="EMBL" id="MZGV01000004">
    <property type="protein sequence ID" value="OPJ64383.1"/>
    <property type="molecule type" value="Genomic_DNA"/>
</dbReference>
<evidence type="ECO:0000313" key="11">
    <source>
        <dbReference type="Proteomes" id="UP000190080"/>
    </source>
</evidence>
<evidence type="ECO:0000259" key="8">
    <source>
        <dbReference type="PROSITE" id="PS50893"/>
    </source>
</evidence>
<name>A0A1V4IWX0_9CLOT</name>
<dbReference type="GO" id="GO:0005524">
    <property type="term" value="F:ATP binding"/>
    <property type="evidence" value="ECO:0007669"/>
    <property type="project" value="UniProtKB-KW"/>
</dbReference>
<evidence type="ECO:0000313" key="10">
    <source>
        <dbReference type="EMBL" id="OPJ64383.1"/>
    </source>
</evidence>
<dbReference type="PROSITE" id="PS50929">
    <property type="entry name" value="ABC_TM1F"/>
    <property type="match status" value="1"/>
</dbReference>
<dbReference type="PANTHER" id="PTHR24221">
    <property type="entry name" value="ATP-BINDING CASSETTE SUB-FAMILY B"/>
    <property type="match status" value="1"/>
</dbReference>
<protein>
    <submittedName>
        <fullName evidence="10">Lipid A export ATP-binding/permease protein MsbA</fullName>
        <ecNumber evidence="10">3.6.3.-</ecNumber>
    </submittedName>
</protein>
<keyword evidence="4 10" id="KW-0067">ATP-binding</keyword>
<dbReference type="Gene3D" id="3.40.50.300">
    <property type="entry name" value="P-loop containing nucleotide triphosphate hydrolases"/>
    <property type="match status" value="1"/>
</dbReference>
<feature type="transmembrane region" description="Helical" evidence="7">
    <location>
        <begin position="76"/>
        <end position="98"/>
    </location>
</feature>
<keyword evidence="6 7" id="KW-0472">Membrane</keyword>
<dbReference type="InterPro" id="IPR039421">
    <property type="entry name" value="Type_1_exporter"/>
</dbReference>
<evidence type="ECO:0000256" key="6">
    <source>
        <dbReference type="ARBA" id="ARBA00023136"/>
    </source>
</evidence>
<dbReference type="SUPFAM" id="SSF90123">
    <property type="entry name" value="ABC transporter transmembrane region"/>
    <property type="match status" value="1"/>
</dbReference>
<gene>
    <name evidence="10" type="primary">msbA_1</name>
    <name evidence="10" type="ORF">CLORY_05770</name>
</gene>
<feature type="domain" description="ABC transmembrane type-1" evidence="9">
    <location>
        <begin position="32"/>
        <end position="253"/>
    </location>
</feature>
<dbReference type="AlphaFoldDB" id="A0A1V4IWX0"/>
<proteinExistence type="predicted"/>
<dbReference type="SMART" id="SM00382">
    <property type="entry name" value="AAA"/>
    <property type="match status" value="1"/>
</dbReference>
<dbReference type="Proteomes" id="UP000190080">
    <property type="component" value="Unassembled WGS sequence"/>
</dbReference>
<comment type="subcellular location">
    <subcellularLocation>
        <location evidence="1">Cell membrane</location>
        <topology evidence="1">Multi-pass membrane protein</topology>
    </subcellularLocation>
</comment>
<evidence type="ECO:0000256" key="1">
    <source>
        <dbReference type="ARBA" id="ARBA00004651"/>
    </source>
</evidence>
<dbReference type="GO" id="GO:0034040">
    <property type="term" value="F:ATPase-coupled lipid transmembrane transporter activity"/>
    <property type="evidence" value="ECO:0007669"/>
    <property type="project" value="TreeGrafter"/>
</dbReference>
<dbReference type="GO" id="GO:0140359">
    <property type="term" value="F:ABC-type transporter activity"/>
    <property type="evidence" value="ECO:0007669"/>
    <property type="project" value="InterPro"/>
</dbReference>
<dbReference type="InterPro" id="IPR003439">
    <property type="entry name" value="ABC_transporter-like_ATP-bd"/>
</dbReference>
<keyword evidence="10" id="KW-0378">Hydrolase</keyword>
<keyword evidence="11" id="KW-1185">Reference proteome</keyword>
<evidence type="ECO:0000256" key="7">
    <source>
        <dbReference type="SAM" id="Phobius"/>
    </source>
</evidence>
<evidence type="ECO:0000256" key="2">
    <source>
        <dbReference type="ARBA" id="ARBA00022692"/>
    </source>
</evidence>
<comment type="caution">
    <text evidence="10">The sequence shown here is derived from an EMBL/GenBank/DDBJ whole genome shotgun (WGS) entry which is preliminary data.</text>
</comment>